<evidence type="ECO:0000256" key="7">
    <source>
        <dbReference type="SAM" id="Phobius"/>
    </source>
</evidence>
<dbReference type="PROSITE" id="PS50928">
    <property type="entry name" value="ABC_TM1"/>
    <property type="match status" value="1"/>
</dbReference>
<name>A0A0F9JKM4_9ZZZZ</name>
<keyword evidence="2" id="KW-0813">Transport</keyword>
<comment type="subcellular location">
    <subcellularLocation>
        <location evidence="1">Cell membrane</location>
        <topology evidence="1">Multi-pass membrane protein</topology>
    </subcellularLocation>
</comment>
<evidence type="ECO:0000259" key="8">
    <source>
        <dbReference type="PROSITE" id="PS50928"/>
    </source>
</evidence>
<dbReference type="AlphaFoldDB" id="A0A0F9JKM4"/>
<feature type="transmembrane region" description="Helical" evidence="7">
    <location>
        <begin position="259"/>
        <end position="278"/>
    </location>
</feature>
<gene>
    <name evidence="9" type="ORF">LCGC14_1516690</name>
</gene>
<keyword evidence="3" id="KW-1003">Cell membrane</keyword>
<dbReference type="InterPro" id="IPR000515">
    <property type="entry name" value="MetI-like"/>
</dbReference>
<feature type="transmembrane region" description="Helical" evidence="7">
    <location>
        <begin position="34"/>
        <end position="56"/>
    </location>
</feature>
<feature type="transmembrane region" description="Helical" evidence="7">
    <location>
        <begin position="171"/>
        <end position="197"/>
    </location>
</feature>
<keyword evidence="5 7" id="KW-1133">Transmembrane helix</keyword>
<dbReference type="GO" id="GO:0055085">
    <property type="term" value="P:transmembrane transport"/>
    <property type="evidence" value="ECO:0007669"/>
    <property type="project" value="InterPro"/>
</dbReference>
<dbReference type="EMBL" id="LAZR01011198">
    <property type="protein sequence ID" value="KKM62931.1"/>
    <property type="molecule type" value="Genomic_DNA"/>
</dbReference>
<dbReference type="Pfam" id="PF12911">
    <property type="entry name" value="OppC_N"/>
    <property type="match status" value="1"/>
</dbReference>
<feature type="transmembrane region" description="Helical" evidence="7">
    <location>
        <begin position="366"/>
        <end position="387"/>
    </location>
</feature>
<dbReference type="Pfam" id="PF00528">
    <property type="entry name" value="BPD_transp_1"/>
    <property type="match status" value="1"/>
</dbReference>
<accession>A0A0F9JKM4</accession>
<feature type="domain" description="ABC transmembrane type-1" evidence="8">
    <location>
        <begin position="169"/>
        <end position="387"/>
    </location>
</feature>
<keyword evidence="6 7" id="KW-0472">Membrane</keyword>
<protein>
    <recommendedName>
        <fullName evidence="8">ABC transmembrane type-1 domain-containing protein</fullName>
    </recommendedName>
</protein>
<evidence type="ECO:0000256" key="2">
    <source>
        <dbReference type="ARBA" id="ARBA00022448"/>
    </source>
</evidence>
<evidence type="ECO:0000313" key="9">
    <source>
        <dbReference type="EMBL" id="KKM62931.1"/>
    </source>
</evidence>
<dbReference type="CDD" id="cd06261">
    <property type="entry name" value="TM_PBP2"/>
    <property type="match status" value="1"/>
</dbReference>
<evidence type="ECO:0000256" key="5">
    <source>
        <dbReference type="ARBA" id="ARBA00022989"/>
    </source>
</evidence>
<comment type="caution">
    <text evidence="9">The sequence shown here is derived from an EMBL/GenBank/DDBJ whole genome shotgun (WGS) entry which is preliminary data.</text>
</comment>
<feature type="transmembrane region" description="Helical" evidence="7">
    <location>
        <begin position="209"/>
        <end position="229"/>
    </location>
</feature>
<reference evidence="9" key="1">
    <citation type="journal article" date="2015" name="Nature">
        <title>Complex archaea that bridge the gap between prokaryotes and eukaryotes.</title>
        <authorList>
            <person name="Spang A."/>
            <person name="Saw J.H."/>
            <person name="Jorgensen S.L."/>
            <person name="Zaremba-Niedzwiedzka K."/>
            <person name="Martijn J."/>
            <person name="Lind A.E."/>
            <person name="van Eijk R."/>
            <person name="Schleper C."/>
            <person name="Guy L."/>
            <person name="Ettema T.J."/>
        </authorList>
    </citation>
    <scope>NUCLEOTIDE SEQUENCE</scope>
</reference>
<organism evidence="9">
    <name type="scientific">marine sediment metagenome</name>
    <dbReference type="NCBI Taxonomy" id="412755"/>
    <lineage>
        <taxon>unclassified sequences</taxon>
        <taxon>metagenomes</taxon>
        <taxon>ecological metagenomes</taxon>
    </lineage>
</organism>
<sequence>MAREVAVPLEVEEAVPRGLSRARKALNLARRHPLGVFGLLVIGLLFFCGIFADLVAPYDPLAPNRSIQTLAQLSAAVDADQTTFTVADASKVGFGQTVTIDDEKVTILLLDADTLTVQRGAAGTVAAPHEADVSLEITSADKLEGPSLSHPFGTDRLGRDVLSRTIFGARISLLIGLVSILFGVTVGAMFGVISGYFGRFLDSIIQRSVDVLLAFPALILLLAIVAVIGDEDSAVRQFLADHTPIPQGTFLGVPNFLDIFVISLAIGVAVVVSVTRVVRGAVLSIKENVYVDAARALGASDARIMWHHIFPNVAALVVILASITLPLAILAEAAISFLGVGVPAPTPSWGADMTGPNREIALSGSWWPVFFPGLALSLVVLGFNMLGDAFRDISDPRLRGTLGSGSGRTSGL</sequence>
<dbReference type="PANTHER" id="PTHR43386">
    <property type="entry name" value="OLIGOPEPTIDE TRANSPORT SYSTEM PERMEASE PROTEIN APPC"/>
    <property type="match status" value="1"/>
</dbReference>
<dbReference type="GO" id="GO:0005886">
    <property type="term" value="C:plasma membrane"/>
    <property type="evidence" value="ECO:0007669"/>
    <property type="project" value="UniProtKB-SubCell"/>
</dbReference>
<evidence type="ECO:0000256" key="6">
    <source>
        <dbReference type="ARBA" id="ARBA00023136"/>
    </source>
</evidence>
<dbReference type="InterPro" id="IPR025966">
    <property type="entry name" value="OppC_N"/>
</dbReference>
<evidence type="ECO:0000256" key="4">
    <source>
        <dbReference type="ARBA" id="ARBA00022692"/>
    </source>
</evidence>
<dbReference type="Gene3D" id="1.10.3720.10">
    <property type="entry name" value="MetI-like"/>
    <property type="match status" value="1"/>
</dbReference>
<evidence type="ECO:0000256" key="1">
    <source>
        <dbReference type="ARBA" id="ARBA00004651"/>
    </source>
</evidence>
<dbReference type="PANTHER" id="PTHR43386:SF1">
    <property type="entry name" value="D,D-DIPEPTIDE TRANSPORT SYSTEM PERMEASE PROTEIN DDPC-RELATED"/>
    <property type="match status" value="1"/>
</dbReference>
<proteinExistence type="predicted"/>
<evidence type="ECO:0000256" key="3">
    <source>
        <dbReference type="ARBA" id="ARBA00022475"/>
    </source>
</evidence>
<keyword evidence="4 7" id="KW-0812">Transmembrane</keyword>
<dbReference type="InterPro" id="IPR035906">
    <property type="entry name" value="MetI-like_sf"/>
</dbReference>
<dbReference type="InterPro" id="IPR050366">
    <property type="entry name" value="BP-dependent_transpt_permease"/>
</dbReference>
<feature type="transmembrane region" description="Helical" evidence="7">
    <location>
        <begin position="313"/>
        <end position="346"/>
    </location>
</feature>
<dbReference type="SUPFAM" id="SSF161098">
    <property type="entry name" value="MetI-like"/>
    <property type="match status" value="1"/>
</dbReference>